<reference evidence="2 4" key="2">
    <citation type="submission" date="2018-03" db="EMBL/GenBank/DDBJ databases">
        <title>Genomic Encyclopedia of Archaeal and Bacterial Type Strains, Phase II (KMG-II): from individual species to whole genera.</title>
        <authorList>
            <person name="Goeker M."/>
        </authorList>
    </citation>
    <scope>NUCLEOTIDE SEQUENCE [LARGE SCALE GENOMIC DNA]</scope>
    <source>
        <strain evidence="2 4">DSM 22727</strain>
    </source>
</reference>
<evidence type="ECO:0000313" key="3">
    <source>
        <dbReference type="Proteomes" id="UP000028531"/>
    </source>
</evidence>
<proteinExistence type="predicted"/>
<dbReference type="EMBL" id="PVNA01000003">
    <property type="protein sequence ID" value="PRX13543.1"/>
    <property type="molecule type" value="Genomic_DNA"/>
</dbReference>
<dbReference type="EMBL" id="JPJI01000032">
    <property type="protein sequence ID" value="KEZ93332.1"/>
    <property type="molecule type" value="Genomic_DNA"/>
</dbReference>
<sequence>MNMLPEDFMMEVTLSFHKVIDHYRERLKTETNPIAIAFLTATLDYVSNHPRLEEGLQVEEIEQEKEVINTLLSDLFPRALTLNEIKAATVPFSDFLFNKSERFENLLSHIKDEKFSLLSNTDFDYFTMASGVILKDVYNAQIDLSKPLHCQIPDGNGNLKTYRITYNADFVEVALKDEKYRLTDVDIKELLRNPENKKLWKSKFPKNSYTFKGFGIISLTDVTMDNAISDLKTVLLGNLGEKSNHETEKVEKIFKQMFNMEDLHVGFTIYNNVDMLFENMVYSDSSSFLLGSSHEKNCNNALCADSYAHLLRDFTPLVITDVKNYRDNIENTFLPDNLIEAGFNSAIFYPISHEGRLLGILELASYTPYLLNTFNAQKLEGISDYLKMALIRSEQEYETTIKALIQTECTSIHPSVQWKFEQEARRLIRSRAESSDNNFNDLVFEDVSPLYGQIDVVGSSDARNEAIKTDLISQLELVSEIFAFAKANEPLPIYDQIIHRIHKFQVELELNSINANTEREIISILESEVNPFMVHIKDLSKKLKQLVTDYENTLNHDSGVVFTNRDNYDTTVQVVNERLARFLDRKQKEAQEIYPHFFERYKTDGVEHNIYVGSSIVRGQSYNPVYLYNLRLWQLQTMIQMENKFYQYQESLPVQIEAASMILVFGNTLSIRYRIDEKRFDVDGAYNARYEVIKKRIDKANIKGTQERITQKGKISIIYTNHESELEYLRYISFLQDQKYLNDKIELLELEDVQGVIGLKAIRVGVLYNKKSEDKKRLTFKDLLQELHQQ</sequence>
<evidence type="ECO:0000313" key="2">
    <source>
        <dbReference type="EMBL" id="PRX13543.1"/>
    </source>
</evidence>
<name>A0A084JWJ8_NONUL</name>
<dbReference type="Proteomes" id="UP000028531">
    <property type="component" value="Unassembled WGS sequence"/>
</dbReference>
<reference evidence="1 3" key="1">
    <citation type="submission" date="2014-07" db="EMBL/GenBank/DDBJ databases">
        <title>Draft genome sequence of Nonlabens ulvanivorans, an ulvan degrading bacterium.</title>
        <authorList>
            <person name="Kopel M."/>
            <person name="Helbert W."/>
            <person name="Henrissat B."/>
            <person name="Doniger T."/>
            <person name="Banin E."/>
        </authorList>
    </citation>
    <scope>NUCLEOTIDE SEQUENCE [LARGE SCALE GENOMIC DNA]</scope>
    <source>
        <strain evidence="1 3">PLR</strain>
    </source>
</reference>
<dbReference type="AlphaFoldDB" id="A0A084JWJ8"/>
<dbReference type="OrthoDB" id="627374at2"/>
<comment type="caution">
    <text evidence="1">The sequence shown here is derived from an EMBL/GenBank/DDBJ whole genome shotgun (WGS) entry which is preliminary data.</text>
</comment>
<dbReference type="RefSeq" id="WP_036585116.1">
    <property type="nucleotide sequence ID" value="NZ_JPJI01000032.1"/>
</dbReference>
<evidence type="ECO:0000313" key="4">
    <source>
        <dbReference type="Proteomes" id="UP000239997"/>
    </source>
</evidence>
<dbReference type="SUPFAM" id="SSF55781">
    <property type="entry name" value="GAF domain-like"/>
    <property type="match status" value="1"/>
</dbReference>
<gene>
    <name evidence="1" type="ORF">IL45_14545</name>
    <name evidence="2" type="ORF">LY02_01786</name>
</gene>
<evidence type="ECO:0008006" key="5">
    <source>
        <dbReference type="Google" id="ProtNLM"/>
    </source>
</evidence>
<dbReference type="InterPro" id="IPR029016">
    <property type="entry name" value="GAF-like_dom_sf"/>
</dbReference>
<dbReference type="Gene3D" id="3.30.450.40">
    <property type="match status" value="1"/>
</dbReference>
<protein>
    <recommendedName>
        <fullName evidence="5">GAF domain-containing protein</fullName>
    </recommendedName>
</protein>
<keyword evidence="4" id="KW-1185">Reference proteome</keyword>
<dbReference type="Proteomes" id="UP000239997">
    <property type="component" value="Unassembled WGS sequence"/>
</dbReference>
<evidence type="ECO:0000313" key="1">
    <source>
        <dbReference type="EMBL" id="KEZ93332.1"/>
    </source>
</evidence>
<accession>A0A084JWJ8</accession>
<organism evidence="1 3">
    <name type="scientific">Nonlabens ulvanivorans</name>
    <name type="common">Persicivirga ulvanivorans</name>
    <dbReference type="NCBI Taxonomy" id="906888"/>
    <lineage>
        <taxon>Bacteria</taxon>
        <taxon>Pseudomonadati</taxon>
        <taxon>Bacteroidota</taxon>
        <taxon>Flavobacteriia</taxon>
        <taxon>Flavobacteriales</taxon>
        <taxon>Flavobacteriaceae</taxon>
        <taxon>Nonlabens</taxon>
    </lineage>
</organism>